<keyword evidence="1" id="KW-1133">Transmembrane helix</keyword>
<dbReference type="EMBL" id="CP071090">
    <property type="protein sequence ID" value="QSQ25698.1"/>
    <property type="molecule type" value="Genomic_DNA"/>
</dbReference>
<gene>
    <name evidence="2" type="ORF">JY651_12525</name>
</gene>
<feature type="transmembrane region" description="Helical" evidence="1">
    <location>
        <begin position="140"/>
        <end position="162"/>
    </location>
</feature>
<dbReference type="Proteomes" id="UP000662747">
    <property type="component" value="Chromosome"/>
</dbReference>
<feature type="transmembrane region" description="Helical" evidence="1">
    <location>
        <begin position="12"/>
        <end position="29"/>
    </location>
</feature>
<evidence type="ECO:0008006" key="4">
    <source>
        <dbReference type="Google" id="ProtNLM"/>
    </source>
</evidence>
<feature type="transmembrane region" description="Helical" evidence="1">
    <location>
        <begin position="113"/>
        <end position="133"/>
    </location>
</feature>
<dbReference type="RefSeq" id="WP_206727251.1">
    <property type="nucleotide sequence ID" value="NZ_CP071090.1"/>
</dbReference>
<sequence>METHTRWLSYPRVLWLALTAAVLVSWPMFRMVFLGDDYIYLGILANRPTPAPIDASTFNLYRFVTGDSSVTTVLMQKGIFPWWTLPELKMAFWRPLTSATMALDHALFGTTFIGYQVHSLLWYAGLIAAYSLLMRRVLPGAVGAVALLLFAMDDVHAIPVAWWCNRNALVATLPALLGLWLHLEWRERGRTWAAPLSSVLLLVGLTGGETALGVFAYVLAYELLGAKGPWRSRLLGVAPAAVLAVVYLAVYKQLGYGSFGSDAYLDPTGQPLAWLKAACVRIPAMIHGLLLSIPSDLSFMFGGQAPLFVVLGVGSLALVLGVLRALGPYLPEDERRHARWLLAGALLALLPVSSAIQSDRLLTVPGVGGSAVIGLVITHLWRNRSRSRGWRAMTGVAALLVLTHVLLAPLTWYFSVTMMEGIGRHMVQFQQQLEKELDPQQLPNQRVVVLTLPEPDLAIYASVNWWAQGLPLPRAWWTLSYASQLHRIHRTGPNTLEVELLEGRFFDSLWERVHRSGRFPLAQGAEVDLHGVKVKVLEVDALGARRLAYTFDVPLEDSSLVFMHWRDGALHRLRIPPVEGQATLGYASSEGG</sequence>
<evidence type="ECO:0000313" key="2">
    <source>
        <dbReference type="EMBL" id="QSQ25698.1"/>
    </source>
</evidence>
<keyword evidence="3" id="KW-1185">Reference proteome</keyword>
<name>A0ABX7P5H7_9BACT</name>
<keyword evidence="1" id="KW-0812">Transmembrane</keyword>
<accession>A0ABX7P5H7</accession>
<organism evidence="2 3">
    <name type="scientific">Pyxidicoccus parkwayensis</name>
    <dbReference type="NCBI Taxonomy" id="2813578"/>
    <lineage>
        <taxon>Bacteria</taxon>
        <taxon>Pseudomonadati</taxon>
        <taxon>Myxococcota</taxon>
        <taxon>Myxococcia</taxon>
        <taxon>Myxococcales</taxon>
        <taxon>Cystobacterineae</taxon>
        <taxon>Myxococcaceae</taxon>
        <taxon>Pyxidicoccus</taxon>
    </lineage>
</organism>
<feature type="transmembrane region" description="Helical" evidence="1">
    <location>
        <begin position="393"/>
        <end position="414"/>
    </location>
</feature>
<evidence type="ECO:0000313" key="3">
    <source>
        <dbReference type="Proteomes" id="UP000662747"/>
    </source>
</evidence>
<feature type="transmembrane region" description="Helical" evidence="1">
    <location>
        <begin position="232"/>
        <end position="251"/>
    </location>
</feature>
<feature type="transmembrane region" description="Helical" evidence="1">
    <location>
        <begin position="362"/>
        <end position="381"/>
    </location>
</feature>
<feature type="transmembrane region" description="Helical" evidence="1">
    <location>
        <begin position="305"/>
        <end position="326"/>
    </location>
</feature>
<reference evidence="2 3" key="1">
    <citation type="submission" date="2021-02" db="EMBL/GenBank/DDBJ databases">
        <title>De Novo genome assembly of isolated myxobacteria.</title>
        <authorList>
            <person name="Stevens D.C."/>
        </authorList>
    </citation>
    <scope>NUCLEOTIDE SEQUENCE [LARGE SCALE GENOMIC DNA]</scope>
    <source>
        <strain evidence="3">SCPEA02</strain>
    </source>
</reference>
<keyword evidence="1" id="KW-0472">Membrane</keyword>
<feature type="transmembrane region" description="Helical" evidence="1">
    <location>
        <begin position="338"/>
        <end position="356"/>
    </location>
</feature>
<protein>
    <recommendedName>
        <fullName evidence="4">Glycosyltransferase RgtA/B/C/D-like domain-containing protein</fullName>
    </recommendedName>
</protein>
<evidence type="ECO:0000256" key="1">
    <source>
        <dbReference type="SAM" id="Phobius"/>
    </source>
</evidence>
<feature type="transmembrane region" description="Helical" evidence="1">
    <location>
        <begin position="197"/>
        <end position="220"/>
    </location>
</feature>
<proteinExistence type="predicted"/>